<sequence>MEAIDILYQVYGTIGIPPAVFRESVQVGFKRGKSDAFAIDAAIRSGQIVVVNLSSAQVAFAQHLYTANLLGWGECESLAYAKNTNAQVLIEERKGRSIARAEGIYYTVLQVFPLQGFIQHKISYDTCVNLLDRIAVMMNTDLAILQVLQSSAETIWLERQGGY</sequence>
<dbReference type="Pfam" id="PF11848">
    <property type="entry name" value="DUF3368"/>
    <property type="match status" value="1"/>
</dbReference>
<proteinExistence type="predicted"/>
<comment type="caution">
    <text evidence="1">The sequence shown here is derived from an EMBL/GenBank/DDBJ whole genome shotgun (WGS) entry which is preliminary data.</text>
</comment>
<name>A0A6B1DBM2_9CHLR</name>
<organism evidence="1">
    <name type="scientific">Caldilineaceae bacterium SB0661_bin_32</name>
    <dbReference type="NCBI Taxonomy" id="2605255"/>
    <lineage>
        <taxon>Bacteria</taxon>
        <taxon>Bacillati</taxon>
        <taxon>Chloroflexota</taxon>
        <taxon>Caldilineae</taxon>
        <taxon>Caldilineales</taxon>
        <taxon>Caldilineaceae</taxon>
    </lineage>
</organism>
<evidence type="ECO:0000313" key="1">
    <source>
        <dbReference type="EMBL" id="MYC97460.1"/>
    </source>
</evidence>
<dbReference type="AlphaFoldDB" id="A0A6B1DBM2"/>
<reference evidence="1" key="1">
    <citation type="submission" date="2019-09" db="EMBL/GenBank/DDBJ databases">
        <title>Characterisation of the sponge microbiome using genome-centric metagenomics.</title>
        <authorList>
            <person name="Engelberts J.P."/>
            <person name="Robbins S.J."/>
            <person name="De Goeij J.M."/>
            <person name="Aranda M."/>
            <person name="Bell S.C."/>
            <person name="Webster N.S."/>
        </authorList>
    </citation>
    <scope>NUCLEOTIDE SEQUENCE</scope>
    <source>
        <strain evidence="1">SB0661_bin_32</strain>
    </source>
</reference>
<gene>
    <name evidence="1" type="ORF">F4X14_21105</name>
</gene>
<dbReference type="InterPro" id="IPR021799">
    <property type="entry name" value="PIN-like_prokaryotic"/>
</dbReference>
<protein>
    <submittedName>
        <fullName evidence="1">Uncharacterized protein</fullName>
    </submittedName>
</protein>
<accession>A0A6B1DBM2</accession>
<dbReference type="EMBL" id="VXMH01000118">
    <property type="protein sequence ID" value="MYC97460.1"/>
    <property type="molecule type" value="Genomic_DNA"/>
</dbReference>